<evidence type="ECO:0000259" key="5">
    <source>
        <dbReference type="SMART" id="SM01002"/>
    </source>
</evidence>
<dbReference type="InterPro" id="IPR007698">
    <property type="entry name" value="AlaDH/PNT_NAD(H)-bd"/>
</dbReference>
<gene>
    <name evidence="7" type="primary">ald</name>
    <name evidence="7" type="ORF">OLW01_02930</name>
</gene>
<dbReference type="PIRSF" id="PIRSF000183">
    <property type="entry name" value="Alanine_dh"/>
    <property type="match status" value="1"/>
</dbReference>
<keyword evidence="8" id="KW-1185">Reference proteome</keyword>
<dbReference type="InterPro" id="IPR036291">
    <property type="entry name" value="NAD(P)-bd_dom_sf"/>
</dbReference>
<dbReference type="Proteomes" id="UP001163726">
    <property type="component" value="Chromosome"/>
</dbReference>
<evidence type="ECO:0000259" key="6">
    <source>
        <dbReference type="SMART" id="SM01003"/>
    </source>
</evidence>
<reference evidence="7" key="1">
    <citation type="submission" date="2022-10" db="EMBL/GenBank/DDBJ databases">
        <title>Catenovulum adriacola sp. nov. isolated in the Harbour of Susak.</title>
        <authorList>
            <person name="Schoch T."/>
            <person name="Reich S.J."/>
            <person name="Stoeferle S."/>
            <person name="Flaiz M."/>
            <person name="Kazda M."/>
            <person name="Riedel C.U."/>
            <person name="Duerre P."/>
        </authorList>
    </citation>
    <scope>NUCLEOTIDE SEQUENCE</scope>
    <source>
        <strain evidence="7">TS8</strain>
    </source>
</reference>
<dbReference type="SUPFAM" id="SSF52283">
    <property type="entry name" value="Formate/glycerate dehydrogenase catalytic domain-like"/>
    <property type="match status" value="1"/>
</dbReference>
<dbReference type="RefSeq" id="WP_268075133.1">
    <property type="nucleotide sequence ID" value="NZ_CP109965.1"/>
</dbReference>
<organism evidence="7 8">
    <name type="scientific">Catenovulum adriaticum</name>
    <dbReference type="NCBI Taxonomy" id="2984846"/>
    <lineage>
        <taxon>Bacteria</taxon>
        <taxon>Pseudomonadati</taxon>
        <taxon>Pseudomonadota</taxon>
        <taxon>Gammaproteobacteria</taxon>
        <taxon>Alteromonadales</taxon>
        <taxon>Alteromonadaceae</taxon>
        <taxon>Catenovulum</taxon>
    </lineage>
</organism>
<dbReference type="SMART" id="SM01002">
    <property type="entry name" value="AlaDh_PNT_C"/>
    <property type="match status" value="1"/>
</dbReference>
<sequence>MKIGIAKEVKNSEYRVGLTPNYVALLLASGHQVWVENNAGSGVQMLEEAYQDAGAKIVNQAELYQNAELIIKVKEPQPSEYSLLKPNHILFTFLHLAANPDLAKALCNSGATCIAYETIQMSNGQLPVLYPMSEIAGRLSIQAGARMLEKPQSGMGKLLSGLAGVKPADVVIIGAGVVGKNALQMAIGAQANVTILDTNLDKLRAIQSHYKNQVCCLLSNSVNLKQCVLNADLIVGSVLLPGKQAPKLVPQSWLSHMRRGAVLVDVAIDQGGCFESSTATTHQEPSYVKQGIVHYCVSNMPGAVPISATESLTNVTYQYIEAIAELGLQNAIQKLPELKLGLNIQAGEIIHEAIAESLAKG</sequence>
<evidence type="ECO:0000256" key="1">
    <source>
        <dbReference type="ARBA" id="ARBA00005689"/>
    </source>
</evidence>
<dbReference type="InterPro" id="IPR008141">
    <property type="entry name" value="Ala_DH"/>
</dbReference>
<dbReference type="Pfam" id="PF01262">
    <property type="entry name" value="AlaDh_PNT_C"/>
    <property type="match status" value="1"/>
</dbReference>
<comment type="similarity">
    <text evidence="1 4">Belongs to the AlaDH/PNT family.</text>
</comment>
<feature type="domain" description="Alanine dehydrogenase/pyridine nucleotide transhydrogenase NAD(H)-binding" evidence="5">
    <location>
        <begin position="148"/>
        <end position="296"/>
    </location>
</feature>
<dbReference type="PANTHER" id="PTHR42795:SF1">
    <property type="entry name" value="ALANINE DEHYDROGENASE"/>
    <property type="match status" value="1"/>
</dbReference>
<name>A0ABY7ANE4_9ALTE</name>
<dbReference type="Pfam" id="PF05222">
    <property type="entry name" value="AlaDh_PNT_N"/>
    <property type="match status" value="1"/>
</dbReference>
<comment type="catalytic activity">
    <reaction evidence="4">
        <text>L-alanine + NAD(+) + H2O = pyruvate + NH4(+) + NADH + H(+)</text>
        <dbReference type="Rhea" id="RHEA:18405"/>
        <dbReference type="ChEBI" id="CHEBI:15361"/>
        <dbReference type="ChEBI" id="CHEBI:15377"/>
        <dbReference type="ChEBI" id="CHEBI:15378"/>
        <dbReference type="ChEBI" id="CHEBI:28938"/>
        <dbReference type="ChEBI" id="CHEBI:57540"/>
        <dbReference type="ChEBI" id="CHEBI:57945"/>
        <dbReference type="ChEBI" id="CHEBI:57972"/>
        <dbReference type="EC" id="1.4.1.1"/>
    </reaction>
</comment>
<dbReference type="CDD" id="cd05305">
    <property type="entry name" value="L-AlaDH"/>
    <property type="match status" value="1"/>
</dbReference>
<keyword evidence="3 4" id="KW-0560">Oxidoreductase</keyword>
<protein>
    <recommendedName>
        <fullName evidence="2 4">Alanine dehydrogenase</fullName>
        <ecNumber evidence="2 4">1.4.1.1</ecNumber>
    </recommendedName>
</protein>
<dbReference type="EC" id="1.4.1.1" evidence="2 4"/>
<dbReference type="SUPFAM" id="SSF51735">
    <property type="entry name" value="NAD(P)-binding Rossmann-fold domains"/>
    <property type="match status" value="1"/>
</dbReference>
<proteinExistence type="inferred from homology"/>
<evidence type="ECO:0000256" key="4">
    <source>
        <dbReference type="PIRNR" id="PIRNR000183"/>
    </source>
</evidence>
<dbReference type="NCBIfam" id="TIGR00518">
    <property type="entry name" value="alaDH"/>
    <property type="match status" value="1"/>
</dbReference>
<dbReference type="InterPro" id="IPR007886">
    <property type="entry name" value="AlaDH/PNT_N"/>
</dbReference>
<dbReference type="EMBL" id="CP109965">
    <property type="protein sequence ID" value="WAJ70787.1"/>
    <property type="molecule type" value="Genomic_DNA"/>
</dbReference>
<evidence type="ECO:0000313" key="7">
    <source>
        <dbReference type="EMBL" id="WAJ70787.1"/>
    </source>
</evidence>
<evidence type="ECO:0000256" key="2">
    <source>
        <dbReference type="ARBA" id="ARBA00012897"/>
    </source>
</evidence>
<feature type="domain" description="Alanine dehydrogenase/pyridine nucleotide transhydrogenase N-terminal" evidence="6">
    <location>
        <begin position="4"/>
        <end position="136"/>
    </location>
</feature>
<dbReference type="GO" id="GO:0000286">
    <property type="term" value="F:alanine dehydrogenase activity"/>
    <property type="evidence" value="ECO:0007669"/>
    <property type="project" value="UniProtKB-EC"/>
</dbReference>
<accession>A0ABY7ANE4</accession>
<dbReference type="Gene3D" id="3.40.50.720">
    <property type="entry name" value="NAD(P)-binding Rossmann-like Domain"/>
    <property type="match status" value="2"/>
</dbReference>
<dbReference type="PANTHER" id="PTHR42795">
    <property type="entry name" value="ALANINE DEHYDROGENASE"/>
    <property type="match status" value="1"/>
</dbReference>
<keyword evidence="4" id="KW-0520">NAD</keyword>
<dbReference type="SMART" id="SM01003">
    <property type="entry name" value="AlaDh_PNT_N"/>
    <property type="match status" value="1"/>
</dbReference>
<evidence type="ECO:0000256" key="3">
    <source>
        <dbReference type="ARBA" id="ARBA00023002"/>
    </source>
</evidence>
<evidence type="ECO:0000313" key="8">
    <source>
        <dbReference type="Proteomes" id="UP001163726"/>
    </source>
</evidence>